<evidence type="ECO:0000313" key="3">
    <source>
        <dbReference type="EMBL" id="PQJ14854.1"/>
    </source>
</evidence>
<accession>A0A2S7T5C3</accession>
<gene>
    <name evidence="3" type="ORF">BST99_03080</name>
</gene>
<dbReference type="InterPro" id="IPR029069">
    <property type="entry name" value="HotDog_dom_sf"/>
</dbReference>
<keyword evidence="4" id="KW-1185">Reference proteome</keyword>
<organism evidence="3 4">
    <name type="scientific">Aureicoccus marinus</name>
    <dbReference type="NCBI Taxonomy" id="754435"/>
    <lineage>
        <taxon>Bacteria</taxon>
        <taxon>Pseudomonadati</taxon>
        <taxon>Bacteroidota</taxon>
        <taxon>Flavobacteriia</taxon>
        <taxon>Flavobacteriales</taxon>
        <taxon>Flavobacteriaceae</taxon>
        <taxon>Aureicoccus</taxon>
    </lineage>
</organism>
<dbReference type="NCBIfam" id="TIGR00051">
    <property type="entry name" value="YbgC/FadM family acyl-CoA thioesterase"/>
    <property type="match status" value="1"/>
</dbReference>
<dbReference type="OrthoDB" id="9800856at2"/>
<name>A0A2S7T5C3_9FLAO</name>
<proteinExistence type="inferred from homology"/>
<dbReference type="Proteomes" id="UP000239366">
    <property type="component" value="Unassembled WGS sequence"/>
</dbReference>
<dbReference type="EMBL" id="MQVX01000001">
    <property type="protein sequence ID" value="PQJ14854.1"/>
    <property type="molecule type" value="Genomic_DNA"/>
</dbReference>
<dbReference type="CDD" id="cd00586">
    <property type="entry name" value="4HBT"/>
    <property type="match status" value="1"/>
</dbReference>
<dbReference type="InterPro" id="IPR006684">
    <property type="entry name" value="YbgC/YbaW"/>
</dbReference>
<reference evidence="4" key="1">
    <citation type="submission" date="2016-11" db="EMBL/GenBank/DDBJ databases">
        <title>Trade-off between light-utilization and light-protection in marine flavobacteria.</title>
        <authorList>
            <person name="Kumagai Y."/>
            <person name="Yoshizawa S."/>
            <person name="Kogure K."/>
        </authorList>
    </citation>
    <scope>NUCLEOTIDE SEQUENCE [LARGE SCALE GENOMIC DNA]</scope>
    <source>
        <strain evidence="4">SG-18</strain>
    </source>
</reference>
<dbReference type="Gene3D" id="3.10.129.10">
    <property type="entry name" value="Hotdog Thioesterase"/>
    <property type="match status" value="1"/>
</dbReference>
<evidence type="ECO:0000256" key="2">
    <source>
        <dbReference type="ARBA" id="ARBA00022801"/>
    </source>
</evidence>
<comment type="similarity">
    <text evidence="1">Belongs to the 4-hydroxybenzoyl-CoA thioesterase family.</text>
</comment>
<dbReference type="RefSeq" id="WP_105000494.1">
    <property type="nucleotide sequence ID" value="NZ_MQVX01000001.1"/>
</dbReference>
<dbReference type="GO" id="GO:0047617">
    <property type="term" value="F:fatty acyl-CoA hydrolase activity"/>
    <property type="evidence" value="ECO:0007669"/>
    <property type="project" value="TreeGrafter"/>
</dbReference>
<evidence type="ECO:0000313" key="4">
    <source>
        <dbReference type="Proteomes" id="UP000239366"/>
    </source>
</evidence>
<dbReference type="PIRSF" id="PIRSF003230">
    <property type="entry name" value="YbgC"/>
    <property type="match status" value="1"/>
</dbReference>
<dbReference type="PANTHER" id="PTHR31793:SF27">
    <property type="entry name" value="NOVEL THIOESTERASE SUPERFAMILY DOMAIN AND SAPOSIN A-TYPE DOMAIN CONTAINING PROTEIN (0610012H03RIK)"/>
    <property type="match status" value="1"/>
</dbReference>
<dbReference type="PANTHER" id="PTHR31793">
    <property type="entry name" value="4-HYDROXYBENZOYL-COA THIOESTERASE FAMILY MEMBER"/>
    <property type="match status" value="1"/>
</dbReference>
<dbReference type="AlphaFoldDB" id="A0A2S7T5C3"/>
<protein>
    <submittedName>
        <fullName evidence="3">Thioesterase</fullName>
    </submittedName>
</protein>
<dbReference type="InterPro" id="IPR050563">
    <property type="entry name" value="4-hydroxybenzoyl-CoA_TE"/>
</dbReference>
<evidence type="ECO:0000256" key="1">
    <source>
        <dbReference type="ARBA" id="ARBA00005953"/>
    </source>
</evidence>
<dbReference type="Pfam" id="PF13279">
    <property type="entry name" value="4HBT_2"/>
    <property type="match status" value="1"/>
</dbReference>
<sequence>MSRNTLYSHEISLRTRYGETDQMGIIYHANYLKYMEMGRIEWLRSLGVSYRDLEEQGWLLPVIKAEMDFKKSAYYDECLSVRTYLLQMPLVRISFGYEILNKKEELLVEAKTTLAFMDKSTFSPVRCPDFLMEKLKAQQS</sequence>
<dbReference type="SUPFAM" id="SSF54637">
    <property type="entry name" value="Thioesterase/thiol ester dehydrase-isomerase"/>
    <property type="match status" value="1"/>
</dbReference>
<keyword evidence="2" id="KW-0378">Hydrolase</keyword>
<comment type="caution">
    <text evidence="3">The sequence shown here is derived from an EMBL/GenBank/DDBJ whole genome shotgun (WGS) entry which is preliminary data.</text>
</comment>